<organism evidence="1 2">
    <name type="scientific">Lyophyllum shimeji</name>
    <name type="common">Hon-shimeji</name>
    <name type="synonym">Tricholoma shimeji</name>
    <dbReference type="NCBI Taxonomy" id="47721"/>
    <lineage>
        <taxon>Eukaryota</taxon>
        <taxon>Fungi</taxon>
        <taxon>Dikarya</taxon>
        <taxon>Basidiomycota</taxon>
        <taxon>Agaricomycotina</taxon>
        <taxon>Agaricomycetes</taxon>
        <taxon>Agaricomycetidae</taxon>
        <taxon>Agaricales</taxon>
        <taxon>Tricholomatineae</taxon>
        <taxon>Lyophyllaceae</taxon>
        <taxon>Lyophyllum</taxon>
    </lineage>
</organism>
<accession>A0A9P3UN54</accession>
<evidence type="ECO:0000313" key="1">
    <source>
        <dbReference type="EMBL" id="GLB38982.1"/>
    </source>
</evidence>
<protein>
    <submittedName>
        <fullName evidence="1">Uncharacterized protein</fullName>
    </submittedName>
</protein>
<name>A0A9P3UN54_LYOSH</name>
<dbReference type="OrthoDB" id="3208947at2759"/>
<evidence type="ECO:0000313" key="2">
    <source>
        <dbReference type="Proteomes" id="UP001063166"/>
    </source>
</evidence>
<dbReference type="AlphaFoldDB" id="A0A9P3UN54"/>
<comment type="caution">
    <text evidence="1">The sequence shown here is derived from an EMBL/GenBank/DDBJ whole genome shotgun (WGS) entry which is preliminary data.</text>
</comment>
<keyword evidence="2" id="KW-1185">Reference proteome</keyword>
<dbReference type="Proteomes" id="UP001063166">
    <property type="component" value="Unassembled WGS sequence"/>
</dbReference>
<sequence>MLSQLVDHLILPALTNLTLDIEAREPIEDTISNLLMRSNKPALQHLSIAYGAASSTSSFYYGPSGVVISWTSLLADLAHLRSLHVGGTPLEPLLAALGGPTTRRTR</sequence>
<proteinExistence type="predicted"/>
<dbReference type="EMBL" id="BRPK01000006">
    <property type="protein sequence ID" value="GLB38982.1"/>
    <property type="molecule type" value="Genomic_DNA"/>
</dbReference>
<reference evidence="1" key="1">
    <citation type="submission" date="2022-07" db="EMBL/GenBank/DDBJ databases">
        <title>The genome of Lyophyllum shimeji provides insight into the initial evolution of ectomycorrhizal fungal genome.</title>
        <authorList>
            <person name="Kobayashi Y."/>
            <person name="Shibata T."/>
            <person name="Hirakawa H."/>
            <person name="Shigenobu S."/>
            <person name="Nishiyama T."/>
            <person name="Yamada A."/>
            <person name="Hasebe M."/>
            <person name="Kawaguchi M."/>
        </authorList>
    </citation>
    <scope>NUCLEOTIDE SEQUENCE</scope>
    <source>
        <strain evidence="1">AT787</strain>
    </source>
</reference>
<gene>
    <name evidence="1" type="ORF">LshimejAT787_0601440</name>
</gene>